<protein>
    <submittedName>
        <fullName evidence="2">Uncharacterized protein</fullName>
    </submittedName>
</protein>
<name>A0A067LEW9_JATCU</name>
<dbReference type="EMBL" id="KK914203">
    <property type="protein sequence ID" value="KDP46937.1"/>
    <property type="molecule type" value="Genomic_DNA"/>
</dbReference>
<keyword evidence="3" id="KW-1185">Reference proteome</keyword>
<feature type="compositionally biased region" description="Low complexity" evidence="1">
    <location>
        <begin position="11"/>
        <end position="30"/>
    </location>
</feature>
<reference evidence="2 3" key="1">
    <citation type="journal article" date="2014" name="PLoS ONE">
        <title>Global Analysis of Gene Expression Profiles in Physic Nut (Jatropha curcas L.) Seedlings Exposed to Salt Stress.</title>
        <authorList>
            <person name="Zhang L."/>
            <person name="Zhang C."/>
            <person name="Wu P."/>
            <person name="Chen Y."/>
            <person name="Li M."/>
            <person name="Jiang H."/>
            <person name="Wu G."/>
        </authorList>
    </citation>
    <scope>NUCLEOTIDE SEQUENCE [LARGE SCALE GENOMIC DNA]</scope>
    <source>
        <strain evidence="3">cv. GZQX0401</strain>
        <tissue evidence="2">Young leaves</tissue>
    </source>
</reference>
<proteinExistence type="predicted"/>
<feature type="region of interest" description="Disordered" evidence="1">
    <location>
        <begin position="1"/>
        <end position="83"/>
    </location>
</feature>
<evidence type="ECO:0000313" key="3">
    <source>
        <dbReference type="Proteomes" id="UP000027138"/>
    </source>
</evidence>
<dbReference type="Proteomes" id="UP000027138">
    <property type="component" value="Unassembled WGS sequence"/>
</dbReference>
<gene>
    <name evidence="2" type="ORF">JCGZ_08925</name>
</gene>
<organism evidence="2 3">
    <name type="scientific">Jatropha curcas</name>
    <name type="common">Barbados nut</name>
    <dbReference type="NCBI Taxonomy" id="180498"/>
    <lineage>
        <taxon>Eukaryota</taxon>
        <taxon>Viridiplantae</taxon>
        <taxon>Streptophyta</taxon>
        <taxon>Embryophyta</taxon>
        <taxon>Tracheophyta</taxon>
        <taxon>Spermatophyta</taxon>
        <taxon>Magnoliopsida</taxon>
        <taxon>eudicotyledons</taxon>
        <taxon>Gunneridae</taxon>
        <taxon>Pentapetalae</taxon>
        <taxon>rosids</taxon>
        <taxon>fabids</taxon>
        <taxon>Malpighiales</taxon>
        <taxon>Euphorbiaceae</taxon>
        <taxon>Crotonoideae</taxon>
        <taxon>Jatropheae</taxon>
        <taxon>Jatropha</taxon>
    </lineage>
</organism>
<sequence length="154" mass="16333">MPLRYKHSRPASSVAAGRRSTSRSSTASPPSEGPPLPPFETSDEEPQDASGANTEEDIPPPFPGFCVSGAGTSGAGPSFQGASTVSNDEVLARMLSRMDVFDTRLISMESMIADRFQSLEITQGSLDSRLDTVQGQLQTILHLLQPPPPPPPEA</sequence>
<evidence type="ECO:0000256" key="1">
    <source>
        <dbReference type="SAM" id="MobiDB-lite"/>
    </source>
</evidence>
<evidence type="ECO:0000313" key="2">
    <source>
        <dbReference type="EMBL" id="KDP46937.1"/>
    </source>
</evidence>
<accession>A0A067LEW9</accession>
<dbReference type="AlphaFoldDB" id="A0A067LEW9"/>